<dbReference type="Pfam" id="PF13621">
    <property type="entry name" value="Cupin_8"/>
    <property type="match status" value="1"/>
</dbReference>
<evidence type="ECO:0000313" key="3">
    <source>
        <dbReference type="EMBL" id="KAJ8318649.1"/>
    </source>
</evidence>
<gene>
    <name evidence="3" type="ORF">KUTeg_003740</name>
</gene>
<reference evidence="3 4" key="1">
    <citation type="submission" date="2022-12" db="EMBL/GenBank/DDBJ databases">
        <title>Chromosome-level genome of Tegillarca granosa.</title>
        <authorList>
            <person name="Kim J."/>
        </authorList>
    </citation>
    <scope>NUCLEOTIDE SEQUENCE [LARGE SCALE GENOMIC DNA]</scope>
    <source>
        <strain evidence="3">Teg-2019</strain>
        <tissue evidence="3">Adductor muscle</tissue>
    </source>
</reference>
<dbReference type="InterPro" id="IPR003347">
    <property type="entry name" value="JmjC_dom"/>
</dbReference>
<dbReference type="InterPro" id="IPR050910">
    <property type="entry name" value="JMJD6_ArgDemeth/LysHydrox"/>
</dbReference>
<dbReference type="PANTHER" id="PTHR12480">
    <property type="entry name" value="ARGININE DEMETHYLASE AND LYSYL-HYDROXYLASE JMJD"/>
    <property type="match status" value="1"/>
</dbReference>
<name>A0ABQ9FMX7_TEGGR</name>
<protein>
    <recommendedName>
        <fullName evidence="2">JmjC domain-containing protein</fullName>
    </recommendedName>
</protein>
<comment type="caution">
    <text evidence="3">The sequence shown here is derived from an EMBL/GenBank/DDBJ whole genome shotgun (WGS) entry which is preliminary data.</text>
</comment>
<dbReference type="SUPFAM" id="SSF51197">
    <property type="entry name" value="Clavaminate synthase-like"/>
    <property type="match status" value="1"/>
</dbReference>
<keyword evidence="4" id="KW-1185">Reference proteome</keyword>
<dbReference type="InterPro" id="IPR019734">
    <property type="entry name" value="TPR_rpt"/>
</dbReference>
<feature type="repeat" description="TPR" evidence="1">
    <location>
        <begin position="9"/>
        <end position="42"/>
    </location>
</feature>
<dbReference type="Gene3D" id="2.60.120.650">
    <property type="entry name" value="Cupin"/>
    <property type="match status" value="1"/>
</dbReference>
<dbReference type="PROSITE" id="PS51184">
    <property type="entry name" value="JMJC"/>
    <property type="match status" value="1"/>
</dbReference>
<dbReference type="SMART" id="SM00558">
    <property type="entry name" value="JmjC"/>
    <property type="match status" value="1"/>
</dbReference>
<organism evidence="3 4">
    <name type="scientific">Tegillarca granosa</name>
    <name type="common">Malaysian cockle</name>
    <name type="synonym">Anadara granosa</name>
    <dbReference type="NCBI Taxonomy" id="220873"/>
    <lineage>
        <taxon>Eukaryota</taxon>
        <taxon>Metazoa</taxon>
        <taxon>Spiralia</taxon>
        <taxon>Lophotrochozoa</taxon>
        <taxon>Mollusca</taxon>
        <taxon>Bivalvia</taxon>
        <taxon>Autobranchia</taxon>
        <taxon>Pteriomorphia</taxon>
        <taxon>Arcoida</taxon>
        <taxon>Arcoidea</taxon>
        <taxon>Arcidae</taxon>
        <taxon>Tegillarca</taxon>
    </lineage>
</organism>
<evidence type="ECO:0000259" key="2">
    <source>
        <dbReference type="PROSITE" id="PS51184"/>
    </source>
</evidence>
<dbReference type="InterPro" id="IPR041667">
    <property type="entry name" value="Cupin_8"/>
</dbReference>
<dbReference type="PROSITE" id="PS50005">
    <property type="entry name" value="TPR"/>
    <property type="match status" value="1"/>
</dbReference>
<feature type="domain" description="JmjC" evidence="2">
    <location>
        <begin position="207"/>
        <end position="355"/>
    </location>
</feature>
<dbReference type="Proteomes" id="UP001217089">
    <property type="component" value="Unassembled WGS sequence"/>
</dbReference>
<sequence>MLKKDDTRADVYAALGSFLECSGQYLNAKHHLEKAIHLKPDSNIHKWYLILAKDYRWLLYKVRKQIQVQKAQIEGLQKLEHLELDTKIMTPYRPVQRISVNDLPFEDFFYKYELTSTPVVITGIVSKMTTEPWTLDHIKQKAGDCMVTVKTPVQESVEWARLEDSKTTTVTEFLRDLDKPESKNNYLFDWSLPVHCPALAQELTIPKYFANDFLQRTAPGTLYKDSWPSLFIAPAGLTSELHVDAFGSNFWMALFEGKKRWVFFSSKDAPYLYPRYEYSMDPVFDVDLSAPDLNTHPLLQLTEPMECILQPGELLFVPAGCPHRVENLEKSLAISANFVDLSNLELVKEELYVNSIMDQRAQDLYLQITNQDFVYDMNSQIKDLKWSEFKNWKYSQNEKYDIKFLNDEHKKHVCLPGQFNGLVIHERENYMFYEENGQIKAELEDHSNELHLHA</sequence>
<evidence type="ECO:0000256" key="1">
    <source>
        <dbReference type="PROSITE-ProRule" id="PRU00339"/>
    </source>
</evidence>
<dbReference type="EMBL" id="JARBDR010000214">
    <property type="protein sequence ID" value="KAJ8318649.1"/>
    <property type="molecule type" value="Genomic_DNA"/>
</dbReference>
<proteinExistence type="predicted"/>
<accession>A0ABQ9FMX7</accession>
<dbReference type="PANTHER" id="PTHR12480:SF22">
    <property type="entry name" value="JMJC DOMAIN-CONTAINING PROTEIN"/>
    <property type="match status" value="1"/>
</dbReference>
<evidence type="ECO:0000313" key="4">
    <source>
        <dbReference type="Proteomes" id="UP001217089"/>
    </source>
</evidence>
<keyword evidence="1" id="KW-0802">TPR repeat</keyword>